<sequence>MPEKSPVFSQVNGIRSFFATQQRTERLKNPWGAAPDKKKSCPTSRRYADRLTFFLRDVHLTLKNSFFSRIIGVSLTFFIRPVRHRLRGERFFQEGAQENMRVNLGKFKALSETLVSGTRSRLLL</sequence>
<reference evidence="1" key="1">
    <citation type="submission" date="2020-08" db="EMBL/GenBank/DDBJ databases">
        <title>Multicomponent nature underlies the extraordinary mechanical properties of spider dragline silk.</title>
        <authorList>
            <person name="Kono N."/>
            <person name="Nakamura H."/>
            <person name="Mori M."/>
            <person name="Yoshida Y."/>
            <person name="Ohtoshi R."/>
            <person name="Malay A.D."/>
            <person name="Moran D.A.P."/>
            <person name="Tomita M."/>
            <person name="Numata K."/>
            <person name="Arakawa K."/>
        </authorList>
    </citation>
    <scope>NUCLEOTIDE SEQUENCE</scope>
</reference>
<gene>
    <name evidence="1" type="ORF">NPIL_169711</name>
</gene>
<dbReference type="AlphaFoldDB" id="A0A8X6MF84"/>
<evidence type="ECO:0000313" key="1">
    <source>
        <dbReference type="EMBL" id="GFS50749.1"/>
    </source>
</evidence>
<protein>
    <submittedName>
        <fullName evidence="1">Uncharacterized protein</fullName>
    </submittedName>
</protein>
<accession>A0A8X6MF84</accession>
<proteinExistence type="predicted"/>
<dbReference type="EMBL" id="BMAW01045577">
    <property type="protein sequence ID" value="GFS50749.1"/>
    <property type="molecule type" value="Genomic_DNA"/>
</dbReference>
<dbReference type="Proteomes" id="UP000887013">
    <property type="component" value="Unassembled WGS sequence"/>
</dbReference>
<evidence type="ECO:0000313" key="2">
    <source>
        <dbReference type="Proteomes" id="UP000887013"/>
    </source>
</evidence>
<organism evidence="1 2">
    <name type="scientific">Nephila pilipes</name>
    <name type="common">Giant wood spider</name>
    <name type="synonym">Nephila maculata</name>
    <dbReference type="NCBI Taxonomy" id="299642"/>
    <lineage>
        <taxon>Eukaryota</taxon>
        <taxon>Metazoa</taxon>
        <taxon>Ecdysozoa</taxon>
        <taxon>Arthropoda</taxon>
        <taxon>Chelicerata</taxon>
        <taxon>Arachnida</taxon>
        <taxon>Araneae</taxon>
        <taxon>Araneomorphae</taxon>
        <taxon>Entelegynae</taxon>
        <taxon>Araneoidea</taxon>
        <taxon>Nephilidae</taxon>
        <taxon>Nephila</taxon>
    </lineage>
</organism>
<keyword evidence="2" id="KW-1185">Reference proteome</keyword>
<comment type="caution">
    <text evidence="1">The sequence shown here is derived from an EMBL/GenBank/DDBJ whole genome shotgun (WGS) entry which is preliminary data.</text>
</comment>
<name>A0A8X6MF84_NEPPI</name>